<sequence>MIRYMSTQFCSIYMCISLCHYIYEPNQLISLPLLSIVVHGSAQVSSIFTTHNPSRFSGLT</sequence>
<evidence type="ECO:0000313" key="2">
    <source>
        <dbReference type="Proteomes" id="UP000594263"/>
    </source>
</evidence>
<proteinExistence type="predicted"/>
<reference evidence="1" key="1">
    <citation type="submission" date="2021-01" db="UniProtKB">
        <authorList>
            <consortium name="EnsemblPlants"/>
        </authorList>
    </citation>
    <scope>IDENTIFICATION</scope>
</reference>
<dbReference type="Gramene" id="Kaladp0013s0019.1.v1.1">
    <property type="protein sequence ID" value="Kaladp0013s0019.1.v1.1"/>
    <property type="gene ID" value="Kaladp0013s0019.v1.1"/>
</dbReference>
<evidence type="ECO:0000313" key="1">
    <source>
        <dbReference type="EnsemblPlants" id="Kaladp0013s0019.1.v1.1"/>
    </source>
</evidence>
<dbReference type="EnsemblPlants" id="Kaladp0013s0019.1.v1.1">
    <property type="protein sequence ID" value="Kaladp0013s0019.1.v1.1"/>
    <property type="gene ID" value="Kaladp0013s0019.v1.1"/>
</dbReference>
<organism evidence="1 2">
    <name type="scientific">Kalanchoe fedtschenkoi</name>
    <name type="common">Lavender scallops</name>
    <name type="synonym">South American air plant</name>
    <dbReference type="NCBI Taxonomy" id="63787"/>
    <lineage>
        <taxon>Eukaryota</taxon>
        <taxon>Viridiplantae</taxon>
        <taxon>Streptophyta</taxon>
        <taxon>Embryophyta</taxon>
        <taxon>Tracheophyta</taxon>
        <taxon>Spermatophyta</taxon>
        <taxon>Magnoliopsida</taxon>
        <taxon>eudicotyledons</taxon>
        <taxon>Gunneridae</taxon>
        <taxon>Pentapetalae</taxon>
        <taxon>Saxifragales</taxon>
        <taxon>Crassulaceae</taxon>
        <taxon>Kalanchoe</taxon>
    </lineage>
</organism>
<dbReference type="AlphaFoldDB" id="A0A7N0SYL9"/>
<name>A0A7N0SYL9_KALFE</name>
<accession>A0A7N0SYL9</accession>
<keyword evidence="2" id="KW-1185">Reference proteome</keyword>
<protein>
    <submittedName>
        <fullName evidence="1">Uncharacterized protein</fullName>
    </submittedName>
</protein>
<dbReference type="Proteomes" id="UP000594263">
    <property type="component" value="Unplaced"/>
</dbReference>